<dbReference type="EMBL" id="CP090031">
    <property type="protein sequence ID" value="UPK91838.1"/>
    <property type="molecule type" value="Genomic_DNA"/>
</dbReference>
<sequence>MAAEHVNKANPLDEAQINEAKDVQDSKQDSNPGLIFEKWQPLMDAITAATWEAFPASPPFDASSPSTFQIYWRDVFTRLRDSVLNDQEIPHYLTEPPVSTHVLGCPCCQSDSEPAIKLKNENGVTKEDLINAFIDTMYGEALPKVFIEENPILDDDDPDVENYDGSEDDDDPDVESYDGSEDDDYSKNDSGVLVYTCSWMTAGNKEGGQVMYGDKPDIVLYCIPPDRFEKKAKKFGGRKG</sequence>
<name>A0ACD3YSA1_FUSSC</name>
<evidence type="ECO:0000313" key="2">
    <source>
        <dbReference type="Proteomes" id="UP000830768"/>
    </source>
</evidence>
<organism evidence="1 2">
    <name type="scientific">Fusarium solani subsp. cucurbitae</name>
    <name type="common">Neocosmosporum cucurbitae</name>
    <dbReference type="NCBI Taxonomy" id="2747967"/>
    <lineage>
        <taxon>Eukaryota</taxon>
        <taxon>Fungi</taxon>
        <taxon>Dikarya</taxon>
        <taxon>Ascomycota</taxon>
        <taxon>Pezizomycotina</taxon>
        <taxon>Sordariomycetes</taxon>
        <taxon>Hypocreomycetidae</taxon>
        <taxon>Hypocreales</taxon>
        <taxon>Nectriaceae</taxon>
        <taxon>Fusarium</taxon>
        <taxon>Fusarium solani species complex</taxon>
    </lineage>
</organism>
<evidence type="ECO:0000313" key="1">
    <source>
        <dbReference type="EMBL" id="UPK91838.1"/>
    </source>
</evidence>
<accession>A0ACD3YSA1</accession>
<keyword evidence="2" id="KW-1185">Reference proteome</keyword>
<protein>
    <submittedName>
        <fullName evidence="1">Uncharacterized protein</fullName>
    </submittedName>
</protein>
<gene>
    <name evidence="1" type="ORF">LCI18_002773</name>
</gene>
<reference evidence="1" key="1">
    <citation type="submission" date="2021-11" db="EMBL/GenBank/DDBJ databases">
        <title>Fusarium solani-melongenae Genome sequencing and assembly.</title>
        <authorList>
            <person name="Xie S."/>
            <person name="Huang L."/>
            <person name="Zhang X."/>
        </authorList>
    </citation>
    <scope>NUCLEOTIDE SEQUENCE</scope>
    <source>
        <strain evidence="1">CRI 24-3</strain>
    </source>
</reference>
<proteinExistence type="predicted"/>
<dbReference type="Proteomes" id="UP000830768">
    <property type="component" value="Chromosome 2"/>
</dbReference>